<accession>A0A9X1Z5J0</accession>
<dbReference type="AlphaFoldDB" id="A0A9X1Z5J0"/>
<comment type="caution">
    <text evidence="1">The sequence shown here is derived from an EMBL/GenBank/DDBJ whole genome shotgun (WGS) entry which is preliminary data.</text>
</comment>
<name>A0A9X1Z5J0_9GAMM</name>
<keyword evidence="2" id="KW-1185">Reference proteome</keyword>
<dbReference type="Proteomes" id="UP001139408">
    <property type="component" value="Unassembled WGS sequence"/>
</dbReference>
<organism evidence="1 2">
    <name type="scientific">Shewanella algicola</name>
    <dbReference type="NCBI Taxonomy" id="640633"/>
    <lineage>
        <taxon>Bacteria</taxon>
        <taxon>Pseudomonadati</taxon>
        <taxon>Pseudomonadota</taxon>
        <taxon>Gammaproteobacteria</taxon>
        <taxon>Alteromonadales</taxon>
        <taxon>Shewanellaceae</taxon>
        <taxon>Shewanella</taxon>
    </lineage>
</organism>
<evidence type="ECO:0000313" key="1">
    <source>
        <dbReference type="EMBL" id="MCL1103727.1"/>
    </source>
</evidence>
<gene>
    <name evidence="1" type="ORF">L2749_00375</name>
</gene>
<sequence length="83" mass="8916">MIYSENLTVTTSAVDVTRPGVMQSCKQHQLIFSGDNITLAYTINGTDFTQADLEAGSHNIELGNIEKFTLTSAGTSTAIIQGY</sequence>
<dbReference type="EMBL" id="JAKILJ010000001">
    <property type="protein sequence ID" value="MCL1103727.1"/>
    <property type="molecule type" value="Genomic_DNA"/>
</dbReference>
<dbReference type="RefSeq" id="WP_188923496.1">
    <property type="nucleotide sequence ID" value="NZ_BMQI01000001.1"/>
</dbReference>
<reference evidence="1" key="1">
    <citation type="submission" date="2022-01" db="EMBL/GenBank/DDBJ databases">
        <title>Whole genome-based taxonomy of the Shewanellaceae.</title>
        <authorList>
            <person name="Martin-Rodriguez A.J."/>
        </authorList>
    </citation>
    <scope>NUCLEOTIDE SEQUENCE</scope>
    <source>
        <strain evidence="1">DSM 23803</strain>
    </source>
</reference>
<protein>
    <submittedName>
        <fullName evidence="1">Uncharacterized protein</fullName>
    </submittedName>
</protein>
<evidence type="ECO:0000313" key="2">
    <source>
        <dbReference type="Proteomes" id="UP001139408"/>
    </source>
</evidence>
<proteinExistence type="predicted"/>